<dbReference type="STRING" id="542762.A0A4S4DLE5"/>
<evidence type="ECO:0000313" key="2">
    <source>
        <dbReference type="EMBL" id="THG03762.1"/>
    </source>
</evidence>
<organism evidence="2 3">
    <name type="scientific">Camellia sinensis var. sinensis</name>
    <name type="common">China tea</name>
    <dbReference type="NCBI Taxonomy" id="542762"/>
    <lineage>
        <taxon>Eukaryota</taxon>
        <taxon>Viridiplantae</taxon>
        <taxon>Streptophyta</taxon>
        <taxon>Embryophyta</taxon>
        <taxon>Tracheophyta</taxon>
        <taxon>Spermatophyta</taxon>
        <taxon>Magnoliopsida</taxon>
        <taxon>eudicotyledons</taxon>
        <taxon>Gunneridae</taxon>
        <taxon>Pentapetalae</taxon>
        <taxon>asterids</taxon>
        <taxon>Ericales</taxon>
        <taxon>Theaceae</taxon>
        <taxon>Camellia</taxon>
    </lineage>
</organism>
<comment type="caution">
    <text evidence="2">The sequence shown here is derived from an EMBL/GenBank/DDBJ whole genome shotgun (WGS) entry which is preliminary data.</text>
</comment>
<dbReference type="PANTHER" id="PTHR47232">
    <property type="entry name" value="TRANSDUCIN FAMILY PROTEIN / WD-40 REPEAT FAMILY PROTEIN"/>
    <property type="match status" value="1"/>
</dbReference>
<keyword evidence="3" id="KW-1185">Reference proteome</keyword>
<sequence>MGRVRKYGPRKGPQQNITISPISLPLDQAERRLEDSQSKLARLKGCNGVISSKNPQGDDVKDVKVEQRSTSPIHKRSALKASSDSHAQARISVSSHANNIMKLKEEESCGISSEQEAIEIQAKGTKTKFGVQLDQAERRLEDSQSKLARLKGCDGVTSSKNPQAVNPKISQPVNMAGSALKASSDSHAQARILVSSHANNIMKLKEEESRGISSEQEATEIQANGTKRKFEQKEHKELISLIRSRSSPCIMRCQTGCLISSQHKRKLRSLVLCPTNDQLFVTR</sequence>
<evidence type="ECO:0000256" key="1">
    <source>
        <dbReference type="SAM" id="MobiDB-lite"/>
    </source>
</evidence>
<proteinExistence type="predicted"/>
<dbReference type="Proteomes" id="UP000306102">
    <property type="component" value="Unassembled WGS sequence"/>
</dbReference>
<feature type="region of interest" description="Disordered" evidence="1">
    <location>
        <begin position="1"/>
        <end position="23"/>
    </location>
</feature>
<feature type="region of interest" description="Disordered" evidence="1">
    <location>
        <begin position="45"/>
        <end position="87"/>
    </location>
</feature>
<accession>A0A4S4DLE5</accession>
<evidence type="ECO:0000313" key="3">
    <source>
        <dbReference type="Proteomes" id="UP000306102"/>
    </source>
</evidence>
<dbReference type="PANTHER" id="PTHR47232:SF1">
    <property type="entry name" value="TRANSDUCIN FAMILY PROTEIN _ WD-40 REPEAT FAMILY PROTEIN"/>
    <property type="match status" value="1"/>
</dbReference>
<feature type="compositionally biased region" description="Basic and acidic residues" evidence="1">
    <location>
        <begin position="56"/>
        <end position="67"/>
    </location>
</feature>
<reference evidence="2 3" key="1">
    <citation type="journal article" date="2018" name="Proc. Natl. Acad. Sci. U.S.A.">
        <title>Draft genome sequence of Camellia sinensis var. sinensis provides insights into the evolution of the tea genome and tea quality.</title>
        <authorList>
            <person name="Wei C."/>
            <person name="Yang H."/>
            <person name="Wang S."/>
            <person name="Zhao J."/>
            <person name="Liu C."/>
            <person name="Gao L."/>
            <person name="Xia E."/>
            <person name="Lu Y."/>
            <person name="Tai Y."/>
            <person name="She G."/>
            <person name="Sun J."/>
            <person name="Cao H."/>
            <person name="Tong W."/>
            <person name="Gao Q."/>
            <person name="Li Y."/>
            <person name="Deng W."/>
            <person name="Jiang X."/>
            <person name="Wang W."/>
            <person name="Chen Q."/>
            <person name="Zhang S."/>
            <person name="Li H."/>
            <person name="Wu J."/>
            <person name="Wang P."/>
            <person name="Li P."/>
            <person name="Shi C."/>
            <person name="Zheng F."/>
            <person name="Jian J."/>
            <person name="Huang B."/>
            <person name="Shan D."/>
            <person name="Shi M."/>
            <person name="Fang C."/>
            <person name="Yue Y."/>
            <person name="Li F."/>
            <person name="Li D."/>
            <person name="Wei S."/>
            <person name="Han B."/>
            <person name="Jiang C."/>
            <person name="Yin Y."/>
            <person name="Xia T."/>
            <person name="Zhang Z."/>
            <person name="Bennetzen J.L."/>
            <person name="Zhao S."/>
            <person name="Wan X."/>
        </authorList>
    </citation>
    <scope>NUCLEOTIDE SEQUENCE [LARGE SCALE GENOMIC DNA]</scope>
    <source>
        <strain evidence="3">cv. Shuchazao</strain>
        <tissue evidence="2">Leaf</tissue>
    </source>
</reference>
<name>A0A4S4DLE5_CAMSN</name>
<dbReference type="AlphaFoldDB" id="A0A4S4DLE5"/>
<dbReference type="EMBL" id="SDRB02010877">
    <property type="protein sequence ID" value="THG03762.1"/>
    <property type="molecule type" value="Genomic_DNA"/>
</dbReference>
<gene>
    <name evidence="2" type="ORF">TEA_003737</name>
</gene>
<protein>
    <submittedName>
        <fullName evidence="2">Uncharacterized protein</fullName>
    </submittedName>
</protein>